<dbReference type="Pfam" id="PF09084">
    <property type="entry name" value="NMT1"/>
    <property type="match status" value="1"/>
</dbReference>
<dbReference type="SMART" id="SM00062">
    <property type="entry name" value="PBPb"/>
    <property type="match status" value="1"/>
</dbReference>
<evidence type="ECO:0000256" key="3">
    <source>
        <dbReference type="ARBA" id="ARBA00022729"/>
    </source>
</evidence>
<feature type="domain" description="Solute-binding protein family 3/N-terminal" evidence="4">
    <location>
        <begin position="74"/>
        <end position="287"/>
    </location>
</feature>
<dbReference type="InterPro" id="IPR001638">
    <property type="entry name" value="Solute-binding_3/MltF_N"/>
</dbReference>
<dbReference type="GO" id="GO:0042597">
    <property type="term" value="C:periplasmic space"/>
    <property type="evidence" value="ECO:0007669"/>
    <property type="project" value="UniProtKB-SubCell"/>
</dbReference>
<dbReference type="SUPFAM" id="SSF53850">
    <property type="entry name" value="Periplasmic binding protein-like II"/>
    <property type="match status" value="1"/>
</dbReference>
<protein>
    <submittedName>
        <fullName evidence="5">ABC-type nitrate/sulfonate/bicarbonate transport system, periplasmic component</fullName>
    </submittedName>
</protein>
<organism evidence="5 6">
    <name type="scientific">Actinoalloteichus hymeniacidonis</name>
    <dbReference type="NCBI Taxonomy" id="340345"/>
    <lineage>
        <taxon>Bacteria</taxon>
        <taxon>Bacillati</taxon>
        <taxon>Actinomycetota</taxon>
        <taxon>Actinomycetes</taxon>
        <taxon>Pseudonocardiales</taxon>
        <taxon>Pseudonocardiaceae</taxon>
        <taxon>Actinoalloteichus</taxon>
    </lineage>
</organism>
<sequence>MAPRVGSGAPATNLARPTRVATAVMATATLLATSACGLLDGSAGQDESSGGGGNGSVEQEVIRLGLLPVVDVASVHIAIEDGFFEEEGVEIELTSIQGAAMAMPALATGDYDMVFGNWVSIFAAQAELGNIKLVADSYYALPNTWMVMTTPDSGLTEAEDLIGKTIGVTSQGSLAEVTIKSVLAANDLNPDDVSFTEMGYPEMSAALADGQVDAALMAEPFITNSELEIGAVPVFDAASGPTEEIPIAGFAAMEEWATENPNTVSAFQRAFARGQEIASSDRERVEAMVQEYASIEPETASLLNLGGWPTTLEASRLQRIPNLMLEYGLIEEPIEAESMILSQSRN</sequence>
<keyword evidence="3" id="KW-0732">Signal</keyword>
<evidence type="ECO:0000313" key="5">
    <source>
        <dbReference type="EMBL" id="AOS65844.1"/>
    </source>
</evidence>
<evidence type="ECO:0000313" key="6">
    <source>
        <dbReference type="Proteomes" id="UP000095210"/>
    </source>
</evidence>
<dbReference type="Proteomes" id="UP000095210">
    <property type="component" value="Chromosome"/>
</dbReference>
<name>A0AAC9HUZ3_9PSEU</name>
<dbReference type="PANTHER" id="PTHR30024:SF47">
    <property type="entry name" value="TAURINE-BINDING PERIPLASMIC PROTEIN"/>
    <property type="match status" value="1"/>
</dbReference>
<evidence type="ECO:0000256" key="2">
    <source>
        <dbReference type="ARBA" id="ARBA00010742"/>
    </source>
</evidence>
<dbReference type="KEGG" id="ahm:TL08_25330"/>
<proteinExistence type="inferred from homology"/>
<keyword evidence="6" id="KW-1185">Reference proteome</keyword>
<dbReference type="InterPro" id="IPR015168">
    <property type="entry name" value="SsuA/THI5"/>
</dbReference>
<comment type="similarity">
    <text evidence="2">Belongs to the bacterial solute-binding protein SsuA/TauA family.</text>
</comment>
<dbReference type="Gene3D" id="3.40.190.10">
    <property type="entry name" value="Periplasmic binding protein-like II"/>
    <property type="match status" value="2"/>
</dbReference>
<comment type="subcellular location">
    <subcellularLocation>
        <location evidence="1">Periplasm</location>
    </subcellularLocation>
</comment>
<dbReference type="EMBL" id="CP014859">
    <property type="protein sequence ID" value="AOS65844.1"/>
    <property type="molecule type" value="Genomic_DNA"/>
</dbReference>
<gene>
    <name evidence="5" type="ORF">TL08_25330</name>
</gene>
<dbReference type="AlphaFoldDB" id="A0AAC9HUZ3"/>
<dbReference type="PANTHER" id="PTHR30024">
    <property type="entry name" value="ALIPHATIC SULFONATES-BINDING PROTEIN-RELATED"/>
    <property type="match status" value="1"/>
</dbReference>
<evidence type="ECO:0000259" key="4">
    <source>
        <dbReference type="SMART" id="SM00062"/>
    </source>
</evidence>
<reference evidence="6" key="1">
    <citation type="submission" date="2016-03" db="EMBL/GenBank/DDBJ databases">
        <title>Complete genome sequence of the type strain Actinoalloteichus hymeniacidonis DSM 45092.</title>
        <authorList>
            <person name="Schaffert L."/>
            <person name="Albersmeier A."/>
            <person name="Winkler A."/>
            <person name="Kalinowski J."/>
            <person name="Zotchev S."/>
            <person name="Ruckert C."/>
        </authorList>
    </citation>
    <scope>NUCLEOTIDE SEQUENCE [LARGE SCALE GENOMIC DNA]</scope>
    <source>
        <strain evidence="6">HPA177(T) (DSM 45092(T))</strain>
    </source>
</reference>
<evidence type="ECO:0000256" key="1">
    <source>
        <dbReference type="ARBA" id="ARBA00004418"/>
    </source>
</evidence>
<accession>A0AAC9HUZ3</accession>
<dbReference type="RefSeq" id="WP_069852622.1">
    <property type="nucleotide sequence ID" value="NZ_CP014859.1"/>
</dbReference>